<reference evidence="8" key="1">
    <citation type="submission" date="2022-08" db="UniProtKB">
        <authorList>
            <consortium name="EnsemblMetazoa"/>
        </authorList>
    </citation>
    <scope>IDENTIFICATION</scope>
</reference>
<protein>
    <recommendedName>
        <fullName evidence="7">MD-2-related lipid-recognition domain-containing protein</fullName>
    </recommendedName>
</protein>
<dbReference type="GO" id="GO:0005576">
    <property type="term" value="C:extracellular region"/>
    <property type="evidence" value="ECO:0007669"/>
    <property type="project" value="UniProtKB-SubCell"/>
</dbReference>
<evidence type="ECO:0000256" key="6">
    <source>
        <dbReference type="SAM" id="MobiDB-lite"/>
    </source>
</evidence>
<feature type="region of interest" description="Disordered" evidence="6">
    <location>
        <begin position="17"/>
        <end position="42"/>
    </location>
</feature>
<dbReference type="GO" id="GO:0032934">
    <property type="term" value="F:sterol binding"/>
    <property type="evidence" value="ECO:0007669"/>
    <property type="project" value="InterPro"/>
</dbReference>
<comment type="subcellular location">
    <subcellularLocation>
        <location evidence="1">Secreted</location>
    </subcellularLocation>
</comment>
<dbReference type="AlphaFoldDB" id="A0A8W7P722"/>
<evidence type="ECO:0000256" key="2">
    <source>
        <dbReference type="ARBA" id="ARBA00006370"/>
    </source>
</evidence>
<dbReference type="InterPro" id="IPR003172">
    <property type="entry name" value="ML_dom"/>
</dbReference>
<name>A0A8W7P722_ANOCL</name>
<feature type="domain" description="MD-2-related lipid-recognition" evidence="7">
    <location>
        <begin position="85"/>
        <end position="210"/>
    </location>
</feature>
<evidence type="ECO:0000256" key="4">
    <source>
        <dbReference type="ARBA" id="ARBA00022729"/>
    </source>
</evidence>
<dbReference type="Gene3D" id="2.60.40.770">
    <property type="match status" value="1"/>
</dbReference>
<dbReference type="SUPFAM" id="SSF81296">
    <property type="entry name" value="E set domains"/>
    <property type="match status" value="1"/>
</dbReference>
<dbReference type="PANTHER" id="PTHR11306:SF68">
    <property type="entry name" value="NPC INTRACELLULAR CHOLESTEROL TRANSPORTER 2"/>
    <property type="match status" value="1"/>
</dbReference>
<dbReference type="VEuPathDB" id="VectorBase:ACON2_037439"/>
<keyword evidence="4" id="KW-0732">Signal</keyword>
<accession>A0A8W7P722</accession>
<dbReference type="CDD" id="cd00916">
    <property type="entry name" value="Npc2_like"/>
    <property type="match status" value="1"/>
</dbReference>
<dbReference type="InterPro" id="IPR039670">
    <property type="entry name" value="NPC2-like"/>
</dbReference>
<sequence>LCFPLLSSLLQNHHHQRARLPKPAVTNQPGNKKAQHSCSGEKNKETKCVKHTHTHTMTNKSAAAFLLVGAVCLTLMPTFTSAAEFANCANETAIGKYTQVEVSNCADSDNSCVLKRNSNATISITFTSGEDLSELKAVVHGIILGMEVPFKLPNDDGCKDSGLECPLTKDTSYRYSTTLPVLKQYPKVSVEVKWELKAGDKDVLCVLIPAKIQ</sequence>
<dbReference type="GO" id="GO:0032367">
    <property type="term" value="P:intracellular cholesterol transport"/>
    <property type="evidence" value="ECO:0007669"/>
    <property type="project" value="InterPro"/>
</dbReference>
<dbReference type="PANTHER" id="PTHR11306">
    <property type="entry name" value="NIEMANN PICK TYPE C2 PROTEIN NPC2-RELATED"/>
    <property type="match status" value="1"/>
</dbReference>
<proteinExistence type="inferred from homology"/>
<dbReference type="FunFam" id="2.60.40.770:FF:000001">
    <property type="entry name" value="NPC intracellular cholesterol transporter 2"/>
    <property type="match status" value="1"/>
</dbReference>
<evidence type="ECO:0000256" key="3">
    <source>
        <dbReference type="ARBA" id="ARBA00022525"/>
    </source>
</evidence>
<evidence type="ECO:0000313" key="8">
    <source>
        <dbReference type="EnsemblMetazoa" id="ACOM026681-PA.1"/>
    </source>
</evidence>
<dbReference type="SMART" id="SM00737">
    <property type="entry name" value="ML"/>
    <property type="match status" value="1"/>
</dbReference>
<evidence type="ECO:0000256" key="1">
    <source>
        <dbReference type="ARBA" id="ARBA00004613"/>
    </source>
</evidence>
<keyword evidence="5" id="KW-1015">Disulfide bond</keyword>
<comment type="similarity">
    <text evidence="2">Belongs to the NPC2 family.</text>
</comment>
<evidence type="ECO:0000259" key="7">
    <source>
        <dbReference type="SMART" id="SM00737"/>
    </source>
</evidence>
<dbReference type="EnsemblMetazoa" id="ACOM026681-RA">
    <property type="protein sequence ID" value="ACOM026681-PA.1"/>
    <property type="gene ID" value="ACOM026681"/>
</dbReference>
<dbReference type="Proteomes" id="UP000075882">
    <property type="component" value="Unassembled WGS sequence"/>
</dbReference>
<dbReference type="InterPro" id="IPR033916">
    <property type="entry name" value="ML_Npc2-like"/>
</dbReference>
<feature type="compositionally biased region" description="Polar residues" evidence="6">
    <location>
        <begin position="25"/>
        <end position="38"/>
    </location>
</feature>
<dbReference type="Pfam" id="PF02221">
    <property type="entry name" value="E1_DerP2_DerF2"/>
    <property type="match status" value="1"/>
</dbReference>
<dbReference type="InterPro" id="IPR014756">
    <property type="entry name" value="Ig_E-set"/>
</dbReference>
<keyword evidence="3" id="KW-0964">Secreted</keyword>
<organism evidence="8">
    <name type="scientific">Anopheles coluzzii</name>
    <name type="common">African malaria mosquito</name>
    <dbReference type="NCBI Taxonomy" id="1518534"/>
    <lineage>
        <taxon>Eukaryota</taxon>
        <taxon>Metazoa</taxon>
        <taxon>Ecdysozoa</taxon>
        <taxon>Arthropoda</taxon>
        <taxon>Hexapoda</taxon>
        <taxon>Insecta</taxon>
        <taxon>Pterygota</taxon>
        <taxon>Neoptera</taxon>
        <taxon>Endopterygota</taxon>
        <taxon>Diptera</taxon>
        <taxon>Nematocera</taxon>
        <taxon>Culicoidea</taxon>
        <taxon>Culicidae</taxon>
        <taxon>Anophelinae</taxon>
        <taxon>Anopheles</taxon>
    </lineage>
</organism>
<evidence type="ECO:0000256" key="5">
    <source>
        <dbReference type="ARBA" id="ARBA00023157"/>
    </source>
</evidence>